<comment type="caution">
    <text evidence="2">The sequence shown here is derived from an EMBL/GenBank/DDBJ whole genome shotgun (WGS) entry which is preliminary data.</text>
</comment>
<dbReference type="Pfam" id="PF13392">
    <property type="entry name" value="HNH_3"/>
    <property type="match status" value="1"/>
</dbReference>
<protein>
    <submittedName>
        <fullName evidence="2">HNH endonuclease</fullName>
    </submittedName>
</protein>
<sequence>MWQGNKANSRTVHRLVAQTYISNPDNKPVVNHIDANRANPHRDNLEWVTQSENLRHAYRLGTMSAKRTLSYAQLNECLARFLAGESMTRLSGEFKHALGRLSINLRNLAVEMGVVDQFTKELIRQKNWRNKEANRGKQTPVLQLDLDGRVVAEHCSLTAAAASLGKDTSGPISNVLRRRQRSAYGFLWKLG</sequence>
<keyword evidence="2" id="KW-0378">Hydrolase</keyword>
<dbReference type="EMBL" id="JASZYV010000003">
    <property type="protein sequence ID" value="MDM0045698.1"/>
    <property type="molecule type" value="Genomic_DNA"/>
</dbReference>
<feature type="domain" description="HNH nuclease" evidence="1">
    <location>
        <begin position="12"/>
        <end position="55"/>
    </location>
</feature>
<accession>A0ABT7NCP3</accession>
<organism evidence="2 3">
    <name type="scientific">Variovorax dokdonensis</name>
    <dbReference type="NCBI Taxonomy" id="344883"/>
    <lineage>
        <taxon>Bacteria</taxon>
        <taxon>Pseudomonadati</taxon>
        <taxon>Pseudomonadota</taxon>
        <taxon>Betaproteobacteria</taxon>
        <taxon>Burkholderiales</taxon>
        <taxon>Comamonadaceae</taxon>
        <taxon>Variovorax</taxon>
    </lineage>
</organism>
<dbReference type="SUPFAM" id="SSF54060">
    <property type="entry name" value="His-Me finger endonucleases"/>
    <property type="match status" value="1"/>
</dbReference>
<gene>
    <name evidence="2" type="ORF">QTH91_14505</name>
</gene>
<keyword evidence="2" id="KW-0540">Nuclease</keyword>
<dbReference type="GO" id="GO:0004519">
    <property type="term" value="F:endonuclease activity"/>
    <property type="evidence" value="ECO:0007669"/>
    <property type="project" value="UniProtKB-KW"/>
</dbReference>
<dbReference type="InterPro" id="IPR003615">
    <property type="entry name" value="HNH_nuc"/>
</dbReference>
<dbReference type="Gene3D" id="3.90.75.20">
    <property type="match status" value="1"/>
</dbReference>
<evidence type="ECO:0000313" key="3">
    <source>
        <dbReference type="Proteomes" id="UP001174908"/>
    </source>
</evidence>
<dbReference type="Gene3D" id="1.10.10.10">
    <property type="entry name" value="Winged helix-like DNA-binding domain superfamily/Winged helix DNA-binding domain"/>
    <property type="match status" value="1"/>
</dbReference>
<dbReference type="RefSeq" id="WP_286660813.1">
    <property type="nucleotide sequence ID" value="NZ_JASZYV010000003.1"/>
</dbReference>
<reference evidence="2" key="1">
    <citation type="submission" date="2023-06" db="EMBL/GenBank/DDBJ databases">
        <authorList>
            <person name="Jiang Y."/>
            <person name="Liu Q."/>
        </authorList>
    </citation>
    <scope>NUCLEOTIDE SEQUENCE</scope>
    <source>
        <strain evidence="2">CGMCC 1.12089</strain>
    </source>
</reference>
<dbReference type="InterPro" id="IPR036388">
    <property type="entry name" value="WH-like_DNA-bd_sf"/>
</dbReference>
<evidence type="ECO:0000313" key="2">
    <source>
        <dbReference type="EMBL" id="MDM0045698.1"/>
    </source>
</evidence>
<keyword evidence="2" id="KW-0255">Endonuclease</keyword>
<evidence type="ECO:0000259" key="1">
    <source>
        <dbReference type="Pfam" id="PF13392"/>
    </source>
</evidence>
<dbReference type="InterPro" id="IPR044925">
    <property type="entry name" value="His-Me_finger_sf"/>
</dbReference>
<name>A0ABT7NCP3_9BURK</name>
<proteinExistence type="predicted"/>
<keyword evidence="3" id="KW-1185">Reference proteome</keyword>
<dbReference type="Proteomes" id="UP001174908">
    <property type="component" value="Unassembled WGS sequence"/>
</dbReference>